<keyword evidence="2" id="KW-1185">Reference proteome</keyword>
<evidence type="ECO:0000313" key="1">
    <source>
        <dbReference type="EMBL" id="KIO00622.1"/>
    </source>
</evidence>
<dbReference type="HOGENOM" id="CLU_2347579_0_0_1"/>
<protein>
    <submittedName>
        <fullName evidence="1">Uncharacterized protein</fullName>
    </submittedName>
</protein>
<evidence type="ECO:0000313" key="2">
    <source>
        <dbReference type="Proteomes" id="UP000054217"/>
    </source>
</evidence>
<reference evidence="2" key="2">
    <citation type="submission" date="2015-01" db="EMBL/GenBank/DDBJ databases">
        <title>Evolutionary Origins and Diversification of the Mycorrhizal Mutualists.</title>
        <authorList>
            <consortium name="DOE Joint Genome Institute"/>
            <consortium name="Mycorrhizal Genomics Consortium"/>
            <person name="Kohler A."/>
            <person name="Kuo A."/>
            <person name="Nagy L.G."/>
            <person name="Floudas D."/>
            <person name="Copeland A."/>
            <person name="Barry K.W."/>
            <person name="Cichocki N."/>
            <person name="Veneault-Fourrey C."/>
            <person name="LaButti K."/>
            <person name="Lindquist E.A."/>
            <person name="Lipzen A."/>
            <person name="Lundell T."/>
            <person name="Morin E."/>
            <person name="Murat C."/>
            <person name="Riley R."/>
            <person name="Ohm R."/>
            <person name="Sun H."/>
            <person name="Tunlid A."/>
            <person name="Henrissat B."/>
            <person name="Grigoriev I.V."/>
            <person name="Hibbett D.S."/>
            <person name="Martin F."/>
        </authorList>
    </citation>
    <scope>NUCLEOTIDE SEQUENCE [LARGE SCALE GENOMIC DNA]</scope>
    <source>
        <strain evidence="2">Marx 270</strain>
    </source>
</reference>
<sequence>MLQITTTLSCYECEHHAWACGFWRLRNCARAVGADRDIEERHDWIACSWEAAKTDPSRGVTQTTWARYRESVRRAAINPQNEAKAERFCARKPLPAL</sequence>
<proteinExistence type="predicted"/>
<name>A0A0C3JT14_PISTI</name>
<gene>
    <name evidence="1" type="ORF">M404DRAFT_755001</name>
</gene>
<organism evidence="1 2">
    <name type="scientific">Pisolithus tinctorius Marx 270</name>
    <dbReference type="NCBI Taxonomy" id="870435"/>
    <lineage>
        <taxon>Eukaryota</taxon>
        <taxon>Fungi</taxon>
        <taxon>Dikarya</taxon>
        <taxon>Basidiomycota</taxon>
        <taxon>Agaricomycotina</taxon>
        <taxon>Agaricomycetes</taxon>
        <taxon>Agaricomycetidae</taxon>
        <taxon>Boletales</taxon>
        <taxon>Sclerodermatineae</taxon>
        <taxon>Pisolithaceae</taxon>
        <taxon>Pisolithus</taxon>
    </lineage>
</organism>
<reference evidence="1 2" key="1">
    <citation type="submission" date="2014-04" db="EMBL/GenBank/DDBJ databases">
        <authorList>
            <consortium name="DOE Joint Genome Institute"/>
            <person name="Kuo A."/>
            <person name="Kohler A."/>
            <person name="Costa M.D."/>
            <person name="Nagy L.G."/>
            <person name="Floudas D."/>
            <person name="Copeland A."/>
            <person name="Barry K.W."/>
            <person name="Cichocki N."/>
            <person name="Veneault-Fourrey C."/>
            <person name="LaButti K."/>
            <person name="Lindquist E.A."/>
            <person name="Lipzen A."/>
            <person name="Lundell T."/>
            <person name="Morin E."/>
            <person name="Murat C."/>
            <person name="Sun H."/>
            <person name="Tunlid A."/>
            <person name="Henrissat B."/>
            <person name="Grigoriev I.V."/>
            <person name="Hibbett D.S."/>
            <person name="Martin F."/>
            <person name="Nordberg H.P."/>
            <person name="Cantor M.N."/>
            <person name="Hua S.X."/>
        </authorList>
    </citation>
    <scope>NUCLEOTIDE SEQUENCE [LARGE SCALE GENOMIC DNA]</scope>
    <source>
        <strain evidence="1 2">Marx 270</strain>
    </source>
</reference>
<accession>A0A0C3JT14</accession>
<dbReference type="AlphaFoldDB" id="A0A0C3JT14"/>
<dbReference type="InParanoid" id="A0A0C3JT14"/>
<dbReference type="Proteomes" id="UP000054217">
    <property type="component" value="Unassembled WGS sequence"/>
</dbReference>
<dbReference type="EMBL" id="KN831994">
    <property type="protein sequence ID" value="KIO00622.1"/>
    <property type="molecule type" value="Genomic_DNA"/>
</dbReference>